<keyword evidence="7" id="KW-0175">Coiled coil</keyword>
<evidence type="ECO:0000256" key="8">
    <source>
        <dbReference type="ARBA" id="ARBA00023125"/>
    </source>
</evidence>
<evidence type="ECO:0000313" key="15">
    <source>
        <dbReference type="RefSeq" id="XP_046600751.1"/>
    </source>
</evidence>
<evidence type="ECO:0000256" key="4">
    <source>
        <dbReference type="ARBA" id="ARBA00022771"/>
    </source>
</evidence>
<dbReference type="PROSITE" id="PS50950">
    <property type="entry name" value="ZF_THAP"/>
    <property type="match status" value="1"/>
</dbReference>
<keyword evidence="8 12" id="KW-0238">DNA-binding</keyword>
<evidence type="ECO:0000256" key="12">
    <source>
        <dbReference type="PROSITE-ProRule" id="PRU00309"/>
    </source>
</evidence>
<accession>A0ABM3GKF5</accession>
<evidence type="ECO:0000256" key="7">
    <source>
        <dbReference type="ARBA" id="ARBA00023054"/>
    </source>
</evidence>
<proteinExistence type="inferred from homology"/>
<keyword evidence="9" id="KW-0804">Transcription</keyword>
<dbReference type="Gene3D" id="6.20.210.20">
    <property type="entry name" value="THAP domain"/>
    <property type="match status" value="1"/>
</dbReference>
<gene>
    <name evidence="15" type="primary">LOC107222906</name>
</gene>
<keyword evidence="4 12" id="KW-0863">Zinc-finger</keyword>
<dbReference type="RefSeq" id="XP_046600751.1">
    <property type="nucleotide sequence ID" value="XM_046744795.1"/>
</dbReference>
<dbReference type="Proteomes" id="UP000829291">
    <property type="component" value="Chromosome 7"/>
</dbReference>
<evidence type="ECO:0000256" key="6">
    <source>
        <dbReference type="ARBA" id="ARBA00023015"/>
    </source>
</evidence>
<sequence>MVRQCCICKAESSIHVDISLHRLPKDEATKQQWFLNIGREVKNCSAVCSQHFNDDDFEYKIYGDNVRRYLKATAVPCLSHTEIDSENVGSLKIEHTMSCHGKSVVLPLPNSEIIWPSMLIKSEDLSDAEEFNQEGDQNSECSTFLNPGISADESHSDQNFTKLINAENLMDIDNNHNSEETANTETRQKYTASIGATIKRTLDESHATVGRKRIFNARNYFNSLPFQSRSSFTMNKLLIDLVKIVTIVTSLNLIELLYTPLCFPFIYSFLRPLCYNTK</sequence>
<name>A0ABM3GKF5_NEOLC</name>
<evidence type="ECO:0000256" key="2">
    <source>
        <dbReference type="ARBA" id="ARBA00006177"/>
    </source>
</evidence>
<keyword evidence="10" id="KW-0539">Nucleus</keyword>
<evidence type="ECO:0000256" key="5">
    <source>
        <dbReference type="ARBA" id="ARBA00022833"/>
    </source>
</evidence>
<dbReference type="SUPFAM" id="SSF57716">
    <property type="entry name" value="Glucocorticoid receptor-like (DNA-binding domain)"/>
    <property type="match status" value="1"/>
</dbReference>
<reference evidence="15" key="1">
    <citation type="submission" date="2025-08" db="UniProtKB">
        <authorList>
            <consortium name="RefSeq"/>
        </authorList>
    </citation>
    <scope>IDENTIFICATION</scope>
    <source>
        <tissue evidence="15">Thorax and Abdomen</tissue>
    </source>
</reference>
<evidence type="ECO:0000256" key="11">
    <source>
        <dbReference type="ARBA" id="ARBA00023306"/>
    </source>
</evidence>
<feature type="domain" description="THAP-type" evidence="13">
    <location>
        <begin position="1"/>
        <end position="79"/>
    </location>
</feature>
<dbReference type="InterPro" id="IPR026516">
    <property type="entry name" value="THAP1/10"/>
</dbReference>
<protein>
    <submittedName>
        <fullName evidence="15">Uncharacterized protein LOC107222906 isoform X5</fullName>
    </submittedName>
</protein>
<evidence type="ECO:0000256" key="1">
    <source>
        <dbReference type="ARBA" id="ARBA00004642"/>
    </source>
</evidence>
<comment type="subcellular location">
    <subcellularLocation>
        <location evidence="1">Nucleus</location>
        <location evidence="1">Nucleoplasm</location>
    </subcellularLocation>
</comment>
<dbReference type="GeneID" id="107222906"/>
<dbReference type="SMART" id="SM00692">
    <property type="entry name" value="DM3"/>
    <property type="match status" value="1"/>
</dbReference>
<keyword evidence="6" id="KW-0805">Transcription regulation</keyword>
<evidence type="ECO:0000259" key="13">
    <source>
        <dbReference type="PROSITE" id="PS50950"/>
    </source>
</evidence>
<keyword evidence="11" id="KW-0131">Cell cycle</keyword>
<evidence type="ECO:0000313" key="14">
    <source>
        <dbReference type="Proteomes" id="UP000829291"/>
    </source>
</evidence>
<dbReference type="PANTHER" id="PTHR46600:SF1">
    <property type="entry name" value="THAP DOMAIN-CONTAINING PROTEIN 1"/>
    <property type="match status" value="1"/>
</dbReference>
<dbReference type="InterPro" id="IPR038441">
    <property type="entry name" value="THAP_Znf_sf"/>
</dbReference>
<keyword evidence="14" id="KW-1185">Reference proteome</keyword>
<evidence type="ECO:0000256" key="9">
    <source>
        <dbReference type="ARBA" id="ARBA00023163"/>
    </source>
</evidence>
<dbReference type="Pfam" id="PF05485">
    <property type="entry name" value="THAP"/>
    <property type="match status" value="1"/>
</dbReference>
<evidence type="ECO:0000256" key="3">
    <source>
        <dbReference type="ARBA" id="ARBA00022723"/>
    </source>
</evidence>
<dbReference type="InterPro" id="IPR006612">
    <property type="entry name" value="THAP_Znf"/>
</dbReference>
<dbReference type="PANTHER" id="PTHR46600">
    <property type="entry name" value="THAP DOMAIN-CONTAINING"/>
    <property type="match status" value="1"/>
</dbReference>
<dbReference type="SMART" id="SM00980">
    <property type="entry name" value="THAP"/>
    <property type="match status" value="1"/>
</dbReference>
<keyword evidence="3" id="KW-0479">Metal-binding</keyword>
<keyword evidence="5" id="KW-0862">Zinc</keyword>
<comment type="similarity">
    <text evidence="2">Belongs to the THAP1 family.</text>
</comment>
<evidence type="ECO:0000256" key="10">
    <source>
        <dbReference type="ARBA" id="ARBA00023242"/>
    </source>
</evidence>
<organism evidence="14 15">
    <name type="scientific">Neodiprion lecontei</name>
    <name type="common">Redheaded pine sawfly</name>
    <dbReference type="NCBI Taxonomy" id="441921"/>
    <lineage>
        <taxon>Eukaryota</taxon>
        <taxon>Metazoa</taxon>
        <taxon>Ecdysozoa</taxon>
        <taxon>Arthropoda</taxon>
        <taxon>Hexapoda</taxon>
        <taxon>Insecta</taxon>
        <taxon>Pterygota</taxon>
        <taxon>Neoptera</taxon>
        <taxon>Endopterygota</taxon>
        <taxon>Hymenoptera</taxon>
        <taxon>Tenthredinoidea</taxon>
        <taxon>Diprionidae</taxon>
        <taxon>Diprioninae</taxon>
        <taxon>Neodiprion</taxon>
    </lineage>
</organism>